<name>A0A101P1Y1_9ACTN</name>
<dbReference type="OrthoDB" id="3756333at2"/>
<evidence type="ECO:0000259" key="2">
    <source>
        <dbReference type="Pfam" id="PF13229"/>
    </source>
</evidence>
<dbReference type="PANTHER" id="PTHR22990:SF15">
    <property type="entry name" value="F-BOX ONLY PROTEIN 10"/>
    <property type="match status" value="1"/>
</dbReference>
<dbReference type="SUPFAM" id="SSF51126">
    <property type="entry name" value="Pectin lyase-like"/>
    <property type="match status" value="2"/>
</dbReference>
<dbReference type="EMBL" id="LMWN01000033">
    <property type="protein sequence ID" value="KUN03435.1"/>
    <property type="molecule type" value="Genomic_DNA"/>
</dbReference>
<keyword evidence="1" id="KW-0677">Repeat</keyword>
<reference evidence="3 4" key="1">
    <citation type="submission" date="2015-10" db="EMBL/GenBank/DDBJ databases">
        <title>Draft genome sequence of Streptomyces yokosukanensis DSM 40224, type strain for the species Streptomyces yokosukanensis.</title>
        <authorList>
            <person name="Ruckert C."/>
            <person name="Winkler A."/>
            <person name="Kalinowski J."/>
            <person name="Kampfer P."/>
            <person name="Glaeser S."/>
        </authorList>
    </citation>
    <scope>NUCLEOTIDE SEQUENCE [LARGE SCALE GENOMIC DNA]</scope>
    <source>
        <strain evidence="3 4">DSM 40224</strain>
    </source>
</reference>
<protein>
    <submittedName>
        <fullName evidence="3">Stage V sporulation protein K</fullName>
    </submittedName>
</protein>
<feature type="domain" description="Right handed beta helix" evidence="2">
    <location>
        <begin position="392"/>
        <end position="506"/>
    </location>
</feature>
<dbReference type="Proteomes" id="UP000053127">
    <property type="component" value="Unassembled WGS sequence"/>
</dbReference>
<dbReference type="InterPro" id="IPR012334">
    <property type="entry name" value="Pectin_lyas_fold"/>
</dbReference>
<dbReference type="InterPro" id="IPR011050">
    <property type="entry name" value="Pectin_lyase_fold/virulence"/>
</dbReference>
<sequence>MVRRYVVAPQGRRGRYPDIGSALRAAAGRRGPARVEIEPGRYEECLTVRGEVELAALGAPGSVLVTPPRGTVLEAAGSVVVRGLELVGREADVVDLRAGALVLDRVAVRAHDGVCLHARHGTAATLTDCSFRYGRVLFTGATGSVRGCRFTDAADNAVAVIKGGRLELRDSRFEDSRIHGVRVSDAWAEVTGCELTGTGRAAVCADTRAELTLADCVISAVQAEGVLFTGQSRGLMRGCRVSDAEHGVAATTGSDPVVRSCVFTDCRDTGINVPDAGRGTFEDCEVRDAGTVAVFVTRGGAPSVTDCRIVGGHVGVAVLDRSRGRFSRIDARRLTSVALRVREGSKAVFEDVRVEACAAGLETLGDSDTAAELTGGWFQDCELGSVGSCGTSRVTVRGVTTRRGLVGFSAIEESQLSLHDCEVAEMSLGVLAIGSSTLVARNLSVTGPDGPGLGSTDSAFVDVAGSRFADCGHAAVSVQGMSSGRLVDCSVTGAPGGTAVQHNGRVDVVSLDSSLRVAKEFAEPPAPPPPPVINHYNAPVFYGAVHNCQFAWGNASVNQQQTRQDGAGS</sequence>
<accession>A0A101P1Y1</accession>
<gene>
    <name evidence="3" type="ORF">AQI95_23340</name>
</gene>
<dbReference type="InterPro" id="IPR006626">
    <property type="entry name" value="PbH1"/>
</dbReference>
<evidence type="ECO:0000313" key="3">
    <source>
        <dbReference type="EMBL" id="KUN03435.1"/>
    </source>
</evidence>
<feature type="domain" description="Right handed beta helix" evidence="2">
    <location>
        <begin position="180"/>
        <end position="323"/>
    </location>
</feature>
<organism evidence="3 4">
    <name type="scientific">Streptomyces yokosukanensis</name>
    <dbReference type="NCBI Taxonomy" id="67386"/>
    <lineage>
        <taxon>Bacteria</taxon>
        <taxon>Bacillati</taxon>
        <taxon>Actinomycetota</taxon>
        <taxon>Actinomycetes</taxon>
        <taxon>Kitasatosporales</taxon>
        <taxon>Streptomycetaceae</taxon>
        <taxon>Streptomyces</taxon>
    </lineage>
</organism>
<dbReference type="STRING" id="67386.AQI95_23340"/>
<dbReference type="GO" id="GO:0006511">
    <property type="term" value="P:ubiquitin-dependent protein catabolic process"/>
    <property type="evidence" value="ECO:0007669"/>
    <property type="project" value="TreeGrafter"/>
</dbReference>
<dbReference type="RefSeq" id="WP_067126951.1">
    <property type="nucleotide sequence ID" value="NZ_JBFACD010000002.1"/>
</dbReference>
<dbReference type="AlphaFoldDB" id="A0A101P1Y1"/>
<comment type="caution">
    <text evidence="3">The sequence shown here is derived from an EMBL/GenBank/DDBJ whole genome shotgun (WGS) entry which is preliminary data.</text>
</comment>
<dbReference type="PANTHER" id="PTHR22990">
    <property type="entry name" value="F-BOX ONLY PROTEIN"/>
    <property type="match status" value="1"/>
</dbReference>
<dbReference type="InterPro" id="IPR051550">
    <property type="entry name" value="SCF-Subunits/Alg-Epimerases"/>
</dbReference>
<evidence type="ECO:0000256" key="1">
    <source>
        <dbReference type="ARBA" id="ARBA00022737"/>
    </source>
</evidence>
<evidence type="ECO:0000313" key="4">
    <source>
        <dbReference type="Proteomes" id="UP000053127"/>
    </source>
</evidence>
<dbReference type="SMART" id="SM00710">
    <property type="entry name" value="PbH1"/>
    <property type="match status" value="10"/>
</dbReference>
<dbReference type="InterPro" id="IPR039448">
    <property type="entry name" value="Beta_helix"/>
</dbReference>
<proteinExistence type="predicted"/>
<dbReference type="Gene3D" id="2.160.20.10">
    <property type="entry name" value="Single-stranded right-handed beta-helix, Pectin lyase-like"/>
    <property type="match status" value="1"/>
</dbReference>
<dbReference type="Pfam" id="PF13229">
    <property type="entry name" value="Beta_helix"/>
    <property type="match status" value="2"/>
</dbReference>
<keyword evidence="4" id="KW-1185">Reference proteome</keyword>